<dbReference type="GO" id="GO:0016787">
    <property type="term" value="F:hydrolase activity"/>
    <property type="evidence" value="ECO:0007669"/>
    <property type="project" value="UniProtKB-KW"/>
</dbReference>
<keyword evidence="2 4" id="KW-0378">Hydrolase</keyword>
<evidence type="ECO:0000313" key="4">
    <source>
        <dbReference type="EMBL" id="QUN05504.1"/>
    </source>
</evidence>
<dbReference type="RefSeq" id="WP_212594535.1">
    <property type="nucleotide sequence ID" value="NZ_CP073587.1"/>
</dbReference>
<sequence>MTKIYLFDWGNTLMVDDPHQTGKMCHWEHVAAVAQAHETLQVLAKCHRLYVATNAADSAADDVRQALERVGLAQYINGYFCKDSLGLSKDNPEFYRTIIRLLGVAADDLVMVGDSLETDIKPAAAAGLNVVWFNPTAVNDMSEAGYRQIRQLSELCSRYQC</sequence>
<evidence type="ECO:0000256" key="3">
    <source>
        <dbReference type="ARBA" id="ARBA00022842"/>
    </source>
</evidence>
<dbReference type="Gene3D" id="3.40.50.1000">
    <property type="entry name" value="HAD superfamily/HAD-like"/>
    <property type="match status" value="1"/>
</dbReference>
<dbReference type="PANTHER" id="PTHR46470">
    <property type="entry name" value="N-ACYLNEURAMINATE-9-PHOSPHATASE"/>
    <property type="match status" value="1"/>
</dbReference>
<evidence type="ECO:0000313" key="5">
    <source>
        <dbReference type="Proteomes" id="UP000679575"/>
    </source>
</evidence>
<dbReference type="NCBIfam" id="TIGR01549">
    <property type="entry name" value="HAD-SF-IA-v1"/>
    <property type="match status" value="1"/>
</dbReference>
<keyword evidence="3" id="KW-0460">Magnesium</keyword>
<dbReference type="SUPFAM" id="SSF56784">
    <property type="entry name" value="HAD-like"/>
    <property type="match status" value="1"/>
</dbReference>
<dbReference type="InterPro" id="IPR036412">
    <property type="entry name" value="HAD-like_sf"/>
</dbReference>
<dbReference type="InterPro" id="IPR023214">
    <property type="entry name" value="HAD_sf"/>
</dbReference>
<proteinExistence type="predicted"/>
<organism evidence="4 5">
    <name type="scientific">Shewanella yunxiaonensis</name>
    <dbReference type="NCBI Taxonomy" id="2829809"/>
    <lineage>
        <taxon>Bacteria</taxon>
        <taxon>Pseudomonadati</taxon>
        <taxon>Pseudomonadota</taxon>
        <taxon>Gammaproteobacteria</taxon>
        <taxon>Alteromonadales</taxon>
        <taxon>Shewanellaceae</taxon>
        <taxon>Shewanella</taxon>
    </lineage>
</organism>
<dbReference type="Proteomes" id="UP000679575">
    <property type="component" value="Chromosome"/>
</dbReference>
<name>A0ABX7YS88_9GAMM</name>
<reference evidence="4 5" key="1">
    <citation type="submission" date="2021-04" db="EMBL/GenBank/DDBJ databases">
        <title>Novel species identification of genus Shewanella.</title>
        <authorList>
            <person name="Liu G."/>
        </authorList>
    </citation>
    <scope>NUCLEOTIDE SEQUENCE [LARGE SCALE GENOMIC DNA]</scope>
    <source>
        <strain evidence="4 5">FJAT-54481</strain>
    </source>
</reference>
<accession>A0ABX7YS88</accession>
<dbReference type="InterPro" id="IPR051400">
    <property type="entry name" value="HAD-like_hydrolase"/>
</dbReference>
<dbReference type="InterPro" id="IPR006439">
    <property type="entry name" value="HAD-SF_hydro_IA"/>
</dbReference>
<evidence type="ECO:0000256" key="2">
    <source>
        <dbReference type="ARBA" id="ARBA00022801"/>
    </source>
</evidence>
<protein>
    <submittedName>
        <fullName evidence="4">HAD family hydrolase</fullName>
    </submittedName>
</protein>
<gene>
    <name evidence="4" type="ORF">KDN34_15130</name>
</gene>
<dbReference type="EMBL" id="CP073587">
    <property type="protein sequence ID" value="QUN05504.1"/>
    <property type="molecule type" value="Genomic_DNA"/>
</dbReference>
<dbReference type="Pfam" id="PF00702">
    <property type="entry name" value="Hydrolase"/>
    <property type="match status" value="1"/>
</dbReference>
<comment type="cofactor">
    <cofactor evidence="1">
        <name>Mg(2+)</name>
        <dbReference type="ChEBI" id="CHEBI:18420"/>
    </cofactor>
</comment>
<keyword evidence="5" id="KW-1185">Reference proteome</keyword>
<evidence type="ECO:0000256" key="1">
    <source>
        <dbReference type="ARBA" id="ARBA00001946"/>
    </source>
</evidence>